<feature type="chain" id="PRO_5002431872" description="Secreted protein" evidence="1">
    <location>
        <begin position="19"/>
        <end position="67"/>
    </location>
</feature>
<evidence type="ECO:0008006" key="3">
    <source>
        <dbReference type="Google" id="ProtNLM"/>
    </source>
</evidence>
<feature type="signal peptide" evidence="1">
    <location>
        <begin position="1"/>
        <end position="18"/>
    </location>
</feature>
<dbReference type="EMBL" id="GBXM01082254">
    <property type="protein sequence ID" value="JAH26323.1"/>
    <property type="molecule type" value="Transcribed_RNA"/>
</dbReference>
<protein>
    <recommendedName>
        <fullName evidence="3">Secreted protein</fullName>
    </recommendedName>
</protein>
<proteinExistence type="predicted"/>
<reference evidence="2" key="2">
    <citation type="journal article" date="2015" name="Fish Shellfish Immunol.">
        <title>Early steps in the European eel (Anguilla anguilla)-Vibrio vulnificus interaction in the gills: Role of the RtxA13 toxin.</title>
        <authorList>
            <person name="Callol A."/>
            <person name="Pajuelo D."/>
            <person name="Ebbesson L."/>
            <person name="Teles M."/>
            <person name="MacKenzie S."/>
            <person name="Amaro C."/>
        </authorList>
    </citation>
    <scope>NUCLEOTIDE SEQUENCE</scope>
</reference>
<evidence type="ECO:0000313" key="2">
    <source>
        <dbReference type="EMBL" id="JAH26323.1"/>
    </source>
</evidence>
<name>A0A0E9RDC6_ANGAN</name>
<sequence>MTSIHYLLLLSHLSVVGRRRTEELHSSLCQTVCRGDNVLGVQANVLNPSPLVVLQEAVHLVSSLLRQ</sequence>
<accession>A0A0E9RDC6</accession>
<reference evidence="2" key="1">
    <citation type="submission" date="2014-11" db="EMBL/GenBank/DDBJ databases">
        <authorList>
            <person name="Amaro Gonzalez C."/>
        </authorList>
    </citation>
    <scope>NUCLEOTIDE SEQUENCE</scope>
</reference>
<evidence type="ECO:0000256" key="1">
    <source>
        <dbReference type="SAM" id="SignalP"/>
    </source>
</evidence>
<keyword evidence="1" id="KW-0732">Signal</keyword>
<dbReference type="AlphaFoldDB" id="A0A0E9RDC6"/>
<organism evidence="2">
    <name type="scientific">Anguilla anguilla</name>
    <name type="common">European freshwater eel</name>
    <name type="synonym">Muraena anguilla</name>
    <dbReference type="NCBI Taxonomy" id="7936"/>
    <lineage>
        <taxon>Eukaryota</taxon>
        <taxon>Metazoa</taxon>
        <taxon>Chordata</taxon>
        <taxon>Craniata</taxon>
        <taxon>Vertebrata</taxon>
        <taxon>Euteleostomi</taxon>
        <taxon>Actinopterygii</taxon>
        <taxon>Neopterygii</taxon>
        <taxon>Teleostei</taxon>
        <taxon>Anguilliformes</taxon>
        <taxon>Anguillidae</taxon>
        <taxon>Anguilla</taxon>
    </lineage>
</organism>